<name>A0A4S5C004_9BURK</name>
<dbReference type="InterPro" id="IPR058581">
    <property type="entry name" value="TM_HPP"/>
</dbReference>
<dbReference type="Pfam" id="PF00571">
    <property type="entry name" value="CBS"/>
    <property type="match status" value="2"/>
</dbReference>
<dbReference type="PANTHER" id="PTHR33741">
    <property type="entry name" value="TRANSMEMBRANE PROTEIN DDB_G0269096-RELATED"/>
    <property type="match status" value="1"/>
</dbReference>
<accession>A0A4S5C004</accession>
<dbReference type="SUPFAM" id="SSF54631">
    <property type="entry name" value="CBS-domain pair"/>
    <property type="match status" value="1"/>
</dbReference>
<keyword evidence="2" id="KW-0812">Transmembrane</keyword>
<keyword evidence="1" id="KW-0129">CBS domain</keyword>
<dbReference type="InterPro" id="IPR046342">
    <property type="entry name" value="CBS_dom_sf"/>
</dbReference>
<feature type="domain" description="CBS" evidence="3">
    <location>
        <begin position="327"/>
        <end position="385"/>
    </location>
</feature>
<feature type="domain" description="CBS" evidence="3">
    <location>
        <begin position="246"/>
        <end position="303"/>
    </location>
</feature>
<keyword evidence="2" id="KW-0472">Membrane</keyword>
<dbReference type="SMART" id="SM00116">
    <property type="entry name" value="CBS"/>
    <property type="match status" value="2"/>
</dbReference>
<keyword evidence="2" id="KW-1133">Transmembrane helix</keyword>
<sequence length="386" mass="41792">MSNGASPQISPRTFLNAFWPKAQRVDAKEKWRICIGAFLGICIAGLGAYHLSHNVLGLDGQSMAWLIAPLGASAVLVFAVPSSPLAQPWSVIGGNTLSALVGIACVRWVPDPMLGAAIAVAGAIALMFALRCLHPPGGASALLMLLAGVDQFSYAFTPVFVDSLLLVLAGLVYNNLSGRPWPQALGASPEPASASARFTQADLDAALLRYNQVVDMNENDLTRLLRQAEANAYQRNMGELRCADIMTAEPHLVPENLPLHQAWALMRQHSIKALPVVDQQQCLVGIVTTADFMKQIDLDAHEGIAWRLRGLLRGMRGRKPQTVGEIMSRQVLTARPEQALVDAIPIFTQHQHRHLPIIDEQQHVLGILTQSDLINALYRACAVPIA</sequence>
<evidence type="ECO:0000256" key="2">
    <source>
        <dbReference type="SAM" id="Phobius"/>
    </source>
</evidence>
<dbReference type="AlphaFoldDB" id="A0A4S5C004"/>
<dbReference type="Proteomes" id="UP000306236">
    <property type="component" value="Unassembled WGS sequence"/>
</dbReference>
<keyword evidence="5" id="KW-1185">Reference proteome</keyword>
<dbReference type="EMBL" id="SSWX01000003">
    <property type="protein sequence ID" value="THJ35656.1"/>
    <property type="molecule type" value="Genomic_DNA"/>
</dbReference>
<evidence type="ECO:0000313" key="5">
    <source>
        <dbReference type="Proteomes" id="UP000306236"/>
    </source>
</evidence>
<feature type="transmembrane region" description="Helical" evidence="2">
    <location>
        <begin position="63"/>
        <end position="82"/>
    </location>
</feature>
<dbReference type="OrthoDB" id="9811720at2"/>
<feature type="transmembrane region" description="Helical" evidence="2">
    <location>
        <begin position="115"/>
        <end position="133"/>
    </location>
</feature>
<evidence type="ECO:0000256" key="1">
    <source>
        <dbReference type="PROSITE-ProRule" id="PRU00703"/>
    </source>
</evidence>
<organism evidence="4 5">
    <name type="scientific">Lampropedia aestuarii</name>
    <dbReference type="NCBI Taxonomy" id="2562762"/>
    <lineage>
        <taxon>Bacteria</taxon>
        <taxon>Pseudomonadati</taxon>
        <taxon>Pseudomonadota</taxon>
        <taxon>Betaproteobacteria</taxon>
        <taxon>Burkholderiales</taxon>
        <taxon>Comamonadaceae</taxon>
        <taxon>Lampropedia</taxon>
    </lineage>
</organism>
<dbReference type="InterPro" id="IPR000644">
    <property type="entry name" value="CBS_dom"/>
</dbReference>
<dbReference type="Gene3D" id="3.10.580.10">
    <property type="entry name" value="CBS-domain"/>
    <property type="match status" value="1"/>
</dbReference>
<dbReference type="PROSITE" id="PS51371">
    <property type="entry name" value="CBS"/>
    <property type="match status" value="2"/>
</dbReference>
<feature type="transmembrane region" description="Helical" evidence="2">
    <location>
        <begin position="154"/>
        <end position="173"/>
    </location>
</feature>
<comment type="caution">
    <text evidence="4">The sequence shown here is derived from an EMBL/GenBank/DDBJ whole genome shotgun (WGS) entry which is preliminary data.</text>
</comment>
<dbReference type="InterPro" id="IPR007065">
    <property type="entry name" value="HPP"/>
</dbReference>
<dbReference type="Pfam" id="PF04982">
    <property type="entry name" value="TM_HPP"/>
    <property type="match status" value="1"/>
</dbReference>
<dbReference type="CDD" id="cd04600">
    <property type="entry name" value="CBS_pair_HPP_assoc"/>
    <property type="match status" value="1"/>
</dbReference>
<gene>
    <name evidence="4" type="ORF">E8K88_03470</name>
</gene>
<evidence type="ECO:0000313" key="4">
    <source>
        <dbReference type="EMBL" id="THJ35656.1"/>
    </source>
</evidence>
<reference evidence="4 5" key="1">
    <citation type="submission" date="2019-04" db="EMBL/GenBank/DDBJ databases">
        <title>Lampropedia sp YIM MLB12 draf genome.</title>
        <authorList>
            <person name="Wang Y.-X."/>
        </authorList>
    </citation>
    <scope>NUCLEOTIDE SEQUENCE [LARGE SCALE GENOMIC DNA]</scope>
    <source>
        <strain evidence="4 5">YIM MLB12</strain>
    </source>
</reference>
<feature type="transmembrane region" description="Helical" evidence="2">
    <location>
        <begin position="31"/>
        <end position="51"/>
    </location>
</feature>
<protein>
    <submittedName>
        <fullName evidence="4">HPP family protein</fullName>
    </submittedName>
</protein>
<proteinExistence type="predicted"/>
<dbReference type="PANTHER" id="PTHR33741:SF5">
    <property type="entry name" value="TRANSMEMBRANE PROTEIN DDB_G0269096-RELATED"/>
    <property type="match status" value="1"/>
</dbReference>
<evidence type="ECO:0000259" key="3">
    <source>
        <dbReference type="PROSITE" id="PS51371"/>
    </source>
</evidence>